<gene>
    <name evidence="1" type="ORF">US53_C0052G0012</name>
</gene>
<protein>
    <submittedName>
        <fullName evidence="1">Uncharacterized protein</fullName>
    </submittedName>
</protein>
<accession>A0A0G0JI32</accession>
<reference evidence="1 2" key="1">
    <citation type="journal article" date="2015" name="Nature">
        <title>rRNA introns, odd ribosomes, and small enigmatic genomes across a large radiation of phyla.</title>
        <authorList>
            <person name="Brown C.T."/>
            <person name="Hug L.A."/>
            <person name="Thomas B.C."/>
            <person name="Sharon I."/>
            <person name="Castelle C.J."/>
            <person name="Singh A."/>
            <person name="Wilkins M.J."/>
            <person name="Williams K.H."/>
            <person name="Banfield J.F."/>
        </authorList>
    </citation>
    <scope>NUCLEOTIDE SEQUENCE [LARGE SCALE GENOMIC DNA]</scope>
</reference>
<organism evidence="1 2">
    <name type="scientific">Candidatus Woesebacteria bacterium GW2011_GWA1_37_7</name>
    <dbReference type="NCBI Taxonomy" id="1618545"/>
    <lineage>
        <taxon>Bacteria</taxon>
        <taxon>Candidatus Woeseibacteriota</taxon>
    </lineage>
</organism>
<name>A0A0G0JI32_9BACT</name>
<evidence type="ECO:0000313" key="2">
    <source>
        <dbReference type="Proteomes" id="UP000034591"/>
    </source>
</evidence>
<evidence type="ECO:0000313" key="1">
    <source>
        <dbReference type="EMBL" id="KKQ36434.1"/>
    </source>
</evidence>
<proteinExistence type="predicted"/>
<dbReference type="AlphaFoldDB" id="A0A0G0JI32"/>
<dbReference type="Proteomes" id="UP000034591">
    <property type="component" value="Unassembled WGS sequence"/>
</dbReference>
<dbReference type="EMBL" id="LBTI01000052">
    <property type="protein sequence ID" value="KKQ36434.1"/>
    <property type="molecule type" value="Genomic_DNA"/>
</dbReference>
<sequence>MLSININDILKYHYQINGKWWLSNKRLLPDLRKWDPEMAILVEKFVSTSQVYKKYKLWRMILNHVAEPIGGRKEIGEINCNCEVCKKDLGLLVG</sequence>
<comment type="caution">
    <text evidence="1">The sequence shown here is derived from an EMBL/GenBank/DDBJ whole genome shotgun (WGS) entry which is preliminary data.</text>
</comment>